<dbReference type="Proteomes" id="UP001152747">
    <property type="component" value="Unassembled WGS sequence"/>
</dbReference>
<dbReference type="SUPFAM" id="SSF56601">
    <property type="entry name" value="beta-lactamase/transpeptidase-like"/>
    <property type="match status" value="1"/>
</dbReference>
<name>A0A9P1NCE6_9PELO</name>
<protein>
    <recommendedName>
        <fullName evidence="4">EGF-like domain-containing protein</fullName>
    </recommendedName>
</protein>
<accession>A0A9P1NCE6</accession>
<dbReference type="CDD" id="cd00054">
    <property type="entry name" value="EGF_CA"/>
    <property type="match status" value="1"/>
</dbReference>
<comment type="caution">
    <text evidence="2">Lacks conserved residue(s) required for the propagation of feature annotation.</text>
</comment>
<comment type="caution">
    <text evidence="5">The sequence shown here is derived from an EMBL/GenBank/DDBJ whole genome shotgun (WGS) entry which is preliminary data.</text>
</comment>
<evidence type="ECO:0000256" key="1">
    <source>
        <dbReference type="ARBA" id="ARBA00023157"/>
    </source>
</evidence>
<sequence length="939" mass="107367">MYALTRMYFINSFDFLSSCLSSQCLNGGTCANSTGLFRCQCTSLFHGPFCQFDNNETSYEWTLLEISIFFFVIFMVVFAVMIICCASSNHMGFYISVPNKHYNRWEDEDDMFDESQSDNGEQIMAMSDIRKQFEKNTTTTPPTILKKCIHQTSNDHCYKLPTKGLCSPNKKKPCFFFSFSLACLQITHSQAIIFFSLLLYLFQCFFAAIRPYPYTAPERVVDKAKCTFRKHRKPQSSPYPYPLADPSMAGQPAADFNGMSGMPGMQSNRQPPLQVVHPPAPNEKDWVLTAGNESLVDNVLAISLQYGGRLVSMGYYLQNNDVKYYAIMHKYTGPVFIKPSPMTFDELIKAVRENEARDLALTQVCGQEGKPGEITFTTYWERIPGAEFHVWFPGQPHADEQKEHFEQNGFRLTYLCGYSEAGKGKYVGVWQKPATSSAQYEAHYGLTMEACMQKDRLLTQKGFVATSIRVFNNRNQVLCTGIWEMKNGRSSVQVGPNLETMYRTMQRNPNMLPRQISHYLDNYQNIIYVVLWSDIDTNRYPNPKPLWDETPIPVRFLKGSPELLREDQMEFLIRRVEHFMKDLNIPGLSIAISKKEKLKFAAGFGYTDIRKEEPVTPNHQFRVGSVSKPVTAAAIMLLIDKGHFDLDSKLFGKNSIFEDEFSKKHQYPRYVTEITVRHLLEHTSGGWDNLQSDAAWIQPEMSTKELVQHVLTNVPLEYKPGTMWIYSNFGYQLLGFLIETTTGMSYEAFVKKNIFAPSGVYDIQVARPTISERAPREVMYYMSGNGLGFNPYEMLAPERIGPWGGWIASPIQLLMFMSRIDGFKERNDILSETAIVGLKTPSLASNDTYGLGWSLNIMGFNGWQHDGRMPGSAAMLVRLDNGLEMAVTVNKEYSERDFFHELGYVLHHVGNNCDWWDDDYDLFQKSKRTLRSINKNALS</sequence>
<dbReference type="PANTHER" id="PTHR46825:SF13">
    <property type="entry name" value="BETA-LACTAMASE-RELATED DOMAIN-CONTAINING PROTEIN"/>
    <property type="match status" value="1"/>
</dbReference>
<dbReference type="PROSITE" id="PS00010">
    <property type="entry name" value="ASX_HYDROXYL"/>
    <property type="match status" value="1"/>
</dbReference>
<evidence type="ECO:0000259" key="4">
    <source>
        <dbReference type="PROSITE" id="PS50026"/>
    </source>
</evidence>
<keyword evidence="3" id="KW-0472">Membrane</keyword>
<organism evidence="5 6">
    <name type="scientific">Caenorhabditis angaria</name>
    <dbReference type="NCBI Taxonomy" id="860376"/>
    <lineage>
        <taxon>Eukaryota</taxon>
        <taxon>Metazoa</taxon>
        <taxon>Ecdysozoa</taxon>
        <taxon>Nematoda</taxon>
        <taxon>Chromadorea</taxon>
        <taxon>Rhabditida</taxon>
        <taxon>Rhabditina</taxon>
        <taxon>Rhabditomorpha</taxon>
        <taxon>Rhabditoidea</taxon>
        <taxon>Rhabditidae</taxon>
        <taxon>Peloderinae</taxon>
        <taxon>Caenorhabditis</taxon>
    </lineage>
</organism>
<dbReference type="Pfam" id="PF00144">
    <property type="entry name" value="Beta-lactamase"/>
    <property type="match status" value="1"/>
</dbReference>
<dbReference type="OrthoDB" id="5946976at2759"/>
<evidence type="ECO:0000313" key="6">
    <source>
        <dbReference type="Proteomes" id="UP001152747"/>
    </source>
</evidence>
<dbReference type="PANTHER" id="PTHR46825">
    <property type="entry name" value="D-ALANYL-D-ALANINE-CARBOXYPEPTIDASE/ENDOPEPTIDASE AMPH"/>
    <property type="match status" value="1"/>
</dbReference>
<dbReference type="Gene3D" id="3.40.710.10">
    <property type="entry name" value="DD-peptidase/beta-lactamase superfamily"/>
    <property type="match status" value="1"/>
</dbReference>
<evidence type="ECO:0000256" key="3">
    <source>
        <dbReference type="SAM" id="Phobius"/>
    </source>
</evidence>
<evidence type="ECO:0000313" key="5">
    <source>
        <dbReference type="EMBL" id="CAI5456432.1"/>
    </source>
</evidence>
<dbReference type="Gene3D" id="2.10.25.10">
    <property type="entry name" value="Laminin"/>
    <property type="match status" value="1"/>
</dbReference>
<dbReference type="InterPro" id="IPR049511">
    <property type="entry name" value="PGH-like_rpt"/>
</dbReference>
<keyword evidence="6" id="KW-1185">Reference proteome</keyword>
<feature type="domain" description="EGF-like" evidence="4">
    <location>
        <begin position="15"/>
        <end position="51"/>
    </location>
</feature>
<keyword evidence="3" id="KW-1133">Transmembrane helix</keyword>
<dbReference type="SUPFAM" id="SSF57196">
    <property type="entry name" value="EGF/Laminin"/>
    <property type="match status" value="1"/>
</dbReference>
<feature type="disulfide bond" evidence="2">
    <location>
        <begin position="41"/>
        <end position="50"/>
    </location>
</feature>
<dbReference type="Pfam" id="PF17660">
    <property type="entry name" value="BTRD1"/>
    <property type="match status" value="2"/>
</dbReference>
<dbReference type="PROSITE" id="PS00022">
    <property type="entry name" value="EGF_1"/>
    <property type="match status" value="1"/>
</dbReference>
<keyword evidence="2" id="KW-0245">EGF-like domain</keyword>
<keyword evidence="1 2" id="KW-1015">Disulfide bond</keyword>
<gene>
    <name evidence="5" type="ORF">CAMP_LOCUS19069</name>
</gene>
<feature type="transmembrane region" description="Helical" evidence="3">
    <location>
        <begin position="66"/>
        <end position="86"/>
    </location>
</feature>
<dbReference type="InterPro" id="IPR001466">
    <property type="entry name" value="Beta-lactam-related"/>
</dbReference>
<keyword evidence="3" id="KW-0812">Transmembrane</keyword>
<dbReference type="AlphaFoldDB" id="A0A9P1NCE6"/>
<dbReference type="PROSITE" id="PS50026">
    <property type="entry name" value="EGF_3"/>
    <property type="match status" value="1"/>
</dbReference>
<dbReference type="InterPro" id="IPR012338">
    <property type="entry name" value="Beta-lactam/transpept-like"/>
</dbReference>
<dbReference type="InterPro" id="IPR000742">
    <property type="entry name" value="EGF"/>
</dbReference>
<dbReference type="InterPro" id="IPR050491">
    <property type="entry name" value="AmpC-like"/>
</dbReference>
<proteinExistence type="predicted"/>
<dbReference type="InterPro" id="IPR000152">
    <property type="entry name" value="EGF-type_Asp/Asn_hydroxyl_site"/>
</dbReference>
<reference evidence="5" key="1">
    <citation type="submission" date="2022-11" db="EMBL/GenBank/DDBJ databases">
        <authorList>
            <person name="Kikuchi T."/>
        </authorList>
    </citation>
    <scope>NUCLEOTIDE SEQUENCE</scope>
    <source>
        <strain evidence="5">PS1010</strain>
    </source>
</reference>
<evidence type="ECO:0000256" key="2">
    <source>
        <dbReference type="PROSITE-ProRule" id="PRU00076"/>
    </source>
</evidence>
<dbReference type="EMBL" id="CANHGI010000006">
    <property type="protein sequence ID" value="CAI5456432.1"/>
    <property type="molecule type" value="Genomic_DNA"/>
</dbReference>